<dbReference type="KEGG" id="adg:Adeg_2012"/>
<dbReference type="SUPFAM" id="SSF53163">
    <property type="entry name" value="HybD-like"/>
    <property type="match status" value="1"/>
</dbReference>
<dbReference type="PANTHER" id="PTHR30302:SF7">
    <property type="entry name" value="F420-NONREDUCING HYDROGENASE II"/>
    <property type="match status" value="1"/>
</dbReference>
<dbReference type="InterPro" id="IPR023430">
    <property type="entry name" value="Pept_HybD-like_dom_sf"/>
</dbReference>
<dbReference type="PRINTS" id="PR00446">
    <property type="entry name" value="HYDRGNUPTAKE"/>
</dbReference>
<name>C9R9W1_AMMDK</name>
<dbReference type="RefSeq" id="WP_015739966.1">
    <property type="nucleotide sequence ID" value="NC_013385.1"/>
</dbReference>
<dbReference type="InterPro" id="IPR000671">
    <property type="entry name" value="Peptidase_A31"/>
</dbReference>
<protein>
    <submittedName>
        <fullName evidence="1">Hydrogenase maturation protease</fullName>
    </submittedName>
</protein>
<organism evidence="1 2">
    <name type="scientific">Ammonifex degensii (strain DSM 10501 / KC4)</name>
    <dbReference type="NCBI Taxonomy" id="429009"/>
    <lineage>
        <taxon>Bacteria</taxon>
        <taxon>Bacillati</taxon>
        <taxon>Bacillota</taxon>
        <taxon>Clostridia</taxon>
        <taxon>Thermoanaerobacterales</taxon>
        <taxon>Thermoanaerobacteraceae</taxon>
        <taxon>Ammonifex</taxon>
    </lineage>
</organism>
<keyword evidence="1" id="KW-0378">Hydrolase</keyword>
<dbReference type="GO" id="GO:0004175">
    <property type="term" value="F:endopeptidase activity"/>
    <property type="evidence" value="ECO:0007669"/>
    <property type="project" value="TreeGrafter"/>
</dbReference>
<dbReference type="Gene3D" id="3.40.50.1450">
    <property type="entry name" value="HybD-like"/>
    <property type="match status" value="1"/>
</dbReference>
<evidence type="ECO:0000313" key="1">
    <source>
        <dbReference type="EMBL" id="ACX53090.1"/>
    </source>
</evidence>
<evidence type="ECO:0000313" key="2">
    <source>
        <dbReference type="Proteomes" id="UP000002620"/>
    </source>
</evidence>
<dbReference type="EMBL" id="CP001785">
    <property type="protein sequence ID" value="ACX53090.1"/>
    <property type="molecule type" value="Genomic_DNA"/>
</dbReference>
<dbReference type="Pfam" id="PF01750">
    <property type="entry name" value="HycI"/>
    <property type="match status" value="1"/>
</dbReference>
<dbReference type="PANTHER" id="PTHR30302">
    <property type="entry name" value="HYDROGENASE 1 MATURATION PROTEASE"/>
    <property type="match status" value="1"/>
</dbReference>
<dbReference type="STRING" id="429009.Adeg_2012"/>
<proteinExistence type="predicted"/>
<dbReference type="NCBIfam" id="TIGR00072">
    <property type="entry name" value="hydrog_prot"/>
    <property type="match status" value="1"/>
</dbReference>
<accession>C9R9W1</accession>
<keyword evidence="1" id="KW-0645">Protease</keyword>
<sequence length="160" mass="17157">MERKARVVVLGCGHPYGGDDAVGLEVVRRLKEEGLPPGVEAIECGTAGLGILDFLYGAEKAILVDAMVADLPPGSVVRLTEADLPKGARRLSAHDVTVREALAWGRAVGVPMPEELVVIGIVGKQMGLWQETLSPEVEEAVPRALALARREIERFLQNKS</sequence>
<dbReference type="Proteomes" id="UP000002620">
    <property type="component" value="Chromosome"/>
</dbReference>
<keyword evidence="2" id="KW-1185">Reference proteome</keyword>
<dbReference type="eggNOG" id="COG0680">
    <property type="taxonomic scope" value="Bacteria"/>
</dbReference>
<dbReference type="GO" id="GO:0008047">
    <property type="term" value="F:enzyme activator activity"/>
    <property type="evidence" value="ECO:0007669"/>
    <property type="project" value="InterPro"/>
</dbReference>
<dbReference type="HOGENOM" id="CLU_099037_0_2_9"/>
<dbReference type="GO" id="GO:0016485">
    <property type="term" value="P:protein processing"/>
    <property type="evidence" value="ECO:0007669"/>
    <property type="project" value="TreeGrafter"/>
</dbReference>
<dbReference type="OrthoDB" id="9794619at2"/>
<gene>
    <name evidence="1" type="ordered locus">Adeg_2012</name>
</gene>
<dbReference type="AlphaFoldDB" id="C9R9W1"/>
<reference evidence="1 2" key="1">
    <citation type="submission" date="2009-10" db="EMBL/GenBank/DDBJ databases">
        <title>Complete sequence of chromosome of Ammonifex degensii KC4.</title>
        <authorList>
            <consortium name="US DOE Joint Genome Institute"/>
            <person name="Kerfeld C."/>
            <person name="Goodner B."/>
            <person name="Huber H."/>
            <person name="Stetter K."/>
            <person name="Lucas S."/>
            <person name="Copeland A."/>
            <person name="Lapidus A."/>
            <person name="Glavina del Rio T."/>
            <person name="Dalin E."/>
            <person name="Tice H."/>
            <person name="Bruce D."/>
            <person name="Goodwin L."/>
            <person name="Pitluck S."/>
            <person name="Saunders E."/>
            <person name="Brettin T."/>
            <person name="Detter J.C."/>
            <person name="Han C."/>
            <person name="Larimer F."/>
            <person name="Land M."/>
            <person name="Hauser L."/>
            <person name="Kyrpides N."/>
            <person name="Ovchinnikova G."/>
            <person name="Richardson P."/>
        </authorList>
    </citation>
    <scope>NUCLEOTIDE SEQUENCE [LARGE SCALE GENOMIC DNA]</scope>
    <source>
        <strain evidence="2">DSM 10501 / KC4</strain>
    </source>
</reference>
<dbReference type="CDD" id="cd00518">
    <property type="entry name" value="H2MP"/>
    <property type="match status" value="1"/>
</dbReference>